<keyword evidence="1" id="KW-0812">Transmembrane</keyword>
<sequence>MRLTVRSAASANNGQFCGQNVMDLKRFSSNSTRKHVIADPHVQGAILRRVALYAFAAVLYYSVVFCCTVFLSDREGTTNQRMIECLDDAITWIPGLFVILPIAAYDLLATTNRFAGPICRLRGELQRLIAGESPRPLNFREHDHWSDIAELFNEVRAELLVLREESQNPTGPRKTADSSKEVVDVLL</sequence>
<feature type="transmembrane region" description="Helical" evidence="1">
    <location>
        <begin position="50"/>
        <end position="71"/>
    </location>
</feature>
<gene>
    <name evidence="2" type="ORF">GCM10023156_30790</name>
</gene>
<name>A0ABP8MTY1_9BACT</name>
<reference evidence="3" key="1">
    <citation type="journal article" date="2019" name="Int. J. Syst. Evol. Microbiol.">
        <title>The Global Catalogue of Microorganisms (GCM) 10K type strain sequencing project: providing services to taxonomists for standard genome sequencing and annotation.</title>
        <authorList>
            <consortium name="The Broad Institute Genomics Platform"/>
            <consortium name="The Broad Institute Genome Sequencing Center for Infectious Disease"/>
            <person name="Wu L."/>
            <person name="Ma J."/>
        </authorList>
    </citation>
    <scope>NUCLEOTIDE SEQUENCE [LARGE SCALE GENOMIC DNA]</scope>
    <source>
        <strain evidence="3">JCM 17759</strain>
    </source>
</reference>
<feature type="transmembrane region" description="Helical" evidence="1">
    <location>
        <begin position="91"/>
        <end position="108"/>
    </location>
</feature>
<dbReference type="EMBL" id="BAABGA010000037">
    <property type="protein sequence ID" value="GAA4456042.1"/>
    <property type="molecule type" value="Genomic_DNA"/>
</dbReference>
<dbReference type="Proteomes" id="UP001500840">
    <property type="component" value="Unassembled WGS sequence"/>
</dbReference>
<evidence type="ECO:0000313" key="2">
    <source>
        <dbReference type="EMBL" id="GAA4456042.1"/>
    </source>
</evidence>
<evidence type="ECO:0000256" key="1">
    <source>
        <dbReference type="SAM" id="Phobius"/>
    </source>
</evidence>
<evidence type="ECO:0000313" key="3">
    <source>
        <dbReference type="Proteomes" id="UP001500840"/>
    </source>
</evidence>
<proteinExistence type="predicted"/>
<protein>
    <recommendedName>
        <fullName evidence="4">HAMP domain-containing protein</fullName>
    </recommendedName>
</protein>
<comment type="caution">
    <text evidence="2">The sequence shown here is derived from an EMBL/GenBank/DDBJ whole genome shotgun (WGS) entry which is preliminary data.</text>
</comment>
<organism evidence="2 3">
    <name type="scientific">Novipirellula rosea</name>
    <dbReference type="NCBI Taxonomy" id="1031540"/>
    <lineage>
        <taxon>Bacteria</taxon>
        <taxon>Pseudomonadati</taxon>
        <taxon>Planctomycetota</taxon>
        <taxon>Planctomycetia</taxon>
        <taxon>Pirellulales</taxon>
        <taxon>Pirellulaceae</taxon>
        <taxon>Novipirellula</taxon>
    </lineage>
</organism>
<keyword evidence="1" id="KW-1133">Transmembrane helix</keyword>
<accession>A0ABP8MTY1</accession>
<evidence type="ECO:0008006" key="4">
    <source>
        <dbReference type="Google" id="ProtNLM"/>
    </source>
</evidence>
<keyword evidence="3" id="KW-1185">Reference proteome</keyword>
<keyword evidence="1" id="KW-0472">Membrane</keyword>